<protein>
    <submittedName>
        <fullName evidence="2">GNAT family N-acetyltransferase</fullName>
    </submittedName>
</protein>
<organism evidence="2 3">
    <name type="scientific">Paracoccus maritimus</name>
    <dbReference type="NCBI Taxonomy" id="2933292"/>
    <lineage>
        <taxon>Bacteria</taxon>
        <taxon>Pseudomonadati</taxon>
        <taxon>Pseudomonadota</taxon>
        <taxon>Alphaproteobacteria</taxon>
        <taxon>Rhodobacterales</taxon>
        <taxon>Paracoccaceae</taxon>
        <taxon>Paracoccus</taxon>
    </lineage>
</organism>
<dbReference type="SUPFAM" id="SSF55729">
    <property type="entry name" value="Acyl-CoA N-acyltransferases (Nat)"/>
    <property type="match status" value="1"/>
</dbReference>
<dbReference type="PROSITE" id="PS51186">
    <property type="entry name" value="GNAT"/>
    <property type="match status" value="1"/>
</dbReference>
<dbReference type="PANTHER" id="PTHR43072">
    <property type="entry name" value="N-ACETYLTRANSFERASE"/>
    <property type="match status" value="1"/>
</dbReference>
<evidence type="ECO:0000313" key="2">
    <source>
        <dbReference type="EMBL" id="MCT4331555.1"/>
    </source>
</evidence>
<feature type="domain" description="N-acetyltransferase" evidence="1">
    <location>
        <begin position="96"/>
        <end position="237"/>
    </location>
</feature>
<dbReference type="RefSeq" id="WP_260275448.1">
    <property type="nucleotide sequence ID" value="NZ_JANAVZ010000001.1"/>
</dbReference>
<evidence type="ECO:0000259" key="1">
    <source>
        <dbReference type="PROSITE" id="PS51186"/>
    </source>
</evidence>
<reference evidence="2 3" key="1">
    <citation type="submission" date="2022-04" db="EMBL/GenBank/DDBJ databases">
        <title>Paracoccus sp. YLB-12 draft genome sequence.</title>
        <authorList>
            <person name="Yu L."/>
        </authorList>
    </citation>
    <scope>NUCLEOTIDE SEQUENCE [LARGE SCALE GENOMIC DNA]</scope>
    <source>
        <strain evidence="2 3">YLB-12</strain>
    </source>
</reference>
<dbReference type="Gene3D" id="3.40.630.30">
    <property type="match status" value="1"/>
</dbReference>
<keyword evidence="3" id="KW-1185">Reference proteome</keyword>
<proteinExistence type="predicted"/>
<dbReference type="CDD" id="cd04301">
    <property type="entry name" value="NAT_SF"/>
    <property type="match status" value="1"/>
</dbReference>
<comment type="caution">
    <text evidence="2">The sequence shown here is derived from an EMBL/GenBank/DDBJ whole genome shotgun (WGS) entry which is preliminary data.</text>
</comment>
<accession>A0ABT2K4U3</accession>
<dbReference type="EMBL" id="JANAVZ010000001">
    <property type="protein sequence ID" value="MCT4331555.1"/>
    <property type="molecule type" value="Genomic_DNA"/>
</dbReference>
<name>A0ABT2K4U3_9RHOB</name>
<dbReference type="Pfam" id="PF00583">
    <property type="entry name" value="Acetyltransf_1"/>
    <property type="match status" value="1"/>
</dbReference>
<dbReference type="Proteomes" id="UP001320702">
    <property type="component" value="Unassembled WGS sequence"/>
</dbReference>
<dbReference type="InterPro" id="IPR000182">
    <property type="entry name" value="GNAT_dom"/>
</dbReference>
<sequence length="237" mass="25809">MKDPAIAEAFEATWPAAEYADAGGFRIGRATGAGRRVNSACTVQSWSPADIDDVLRIQSDWRQVAAFRVLDDETRLIAALTDRGFQRTTPTVVMQADVSALTDRRIPPVMAFAVWPPLAIQRDIWMAGEIGPERQAVMQRVVGPKAALLGRIEDRAAGAGFVAIHSGVAMVHGIEILPDWRRKGLAGWMMRRAAVWARENSADRLALAVTRANAPAIGLYHGLGFRDAGGYAYFVKP</sequence>
<gene>
    <name evidence="2" type="ORF">MU516_01580</name>
</gene>
<dbReference type="InterPro" id="IPR016181">
    <property type="entry name" value="Acyl_CoA_acyltransferase"/>
</dbReference>
<evidence type="ECO:0000313" key="3">
    <source>
        <dbReference type="Proteomes" id="UP001320702"/>
    </source>
</evidence>